<dbReference type="FunFam" id="2.40.50.140:FF:000009">
    <property type="entry name" value="Elongation factor P"/>
    <property type="match status" value="1"/>
</dbReference>
<dbReference type="FunFam" id="2.30.30.30:FF:000003">
    <property type="entry name" value="Elongation factor P"/>
    <property type="match status" value="1"/>
</dbReference>
<evidence type="ECO:0000256" key="4">
    <source>
        <dbReference type="ARBA" id="ARBA00022490"/>
    </source>
</evidence>
<evidence type="ECO:0000256" key="8">
    <source>
        <dbReference type="HAMAP-Rule" id="MF_00141"/>
    </source>
</evidence>
<accession>A0A8G0ZGM4</accession>
<dbReference type="EMBL" id="JADOFV010000001">
    <property type="protein sequence ID" value="MBF7126680.1"/>
    <property type="molecule type" value="Genomic_DNA"/>
</dbReference>
<comment type="subcellular location">
    <subcellularLocation>
        <location evidence="1 8">Cytoplasm</location>
    </subcellularLocation>
</comment>
<dbReference type="Proteomes" id="UP000472573">
    <property type="component" value="Unassembled WGS sequence"/>
</dbReference>
<dbReference type="PIRSF" id="PIRSF005901">
    <property type="entry name" value="EF-P"/>
    <property type="match status" value="1"/>
</dbReference>
<dbReference type="Proteomes" id="UP000196118">
    <property type="component" value="Chromosome"/>
</dbReference>
<dbReference type="Pfam" id="PF01132">
    <property type="entry name" value="EFP"/>
    <property type="match status" value="1"/>
</dbReference>
<name>A0A0Q1DNS5_PEDPE</name>
<dbReference type="InterPro" id="IPR015365">
    <property type="entry name" value="Elong-fact-P_C"/>
</dbReference>
<evidence type="ECO:0000313" key="17">
    <source>
        <dbReference type="EMBL" id="WEA57489.1"/>
    </source>
</evidence>
<evidence type="ECO:0000256" key="6">
    <source>
        <dbReference type="ARBA" id="ARBA00022917"/>
    </source>
</evidence>
<proteinExistence type="inferred from homology"/>
<dbReference type="Proteomes" id="UP001214131">
    <property type="component" value="Chromosome"/>
</dbReference>
<keyword evidence="5 8" id="KW-0251">Elongation factor</keyword>
<dbReference type="InterPro" id="IPR013185">
    <property type="entry name" value="Transl_elong_KOW-like"/>
</dbReference>
<dbReference type="GeneID" id="33062174"/>
<dbReference type="AlphaFoldDB" id="A0A0Q1DNS5"/>
<dbReference type="FunFam" id="2.40.50.140:FF:000004">
    <property type="entry name" value="Elongation factor P"/>
    <property type="match status" value="1"/>
</dbReference>
<dbReference type="EMBL" id="JADOFP010000002">
    <property type="protein sequence ID" value="MBF7114427.1"/>
    <property type="molecule type" value="Genomic_DNA"/>
</dbReference>
<keyword evidence="19" id="KW-1185">Reference proteome</keyword>
<evidence type="ECO:0000313" key="18">
    <source>
        <dbReference type="Proteomes" id="UP000196118"/>
    </source>
</evidence>
<evidence type="ECO:0000313" key="19">
    <source>
        <dbReference type="Proteomes" id="UP000472573"/>
    </source>
</evidence>
<reference evidence="14" key="3">
    <citation type="submission" date="2019-12" db="EMBL/GenBank/DDBJ databases">
        <title>SpeciesPrimer: A bioinformatics pipeline dedicated to the design of qPCR primers for the quantification of bacterial species.</title>
        <authorList>
            <person name="Dreier M."/>
            <person name="Berthoud H."/>
            <person name="Shani N."/>
            <person name="Wechsler D."/>
            <person name="Junier P."/>
        </authorList>
    </citation>
    <scope>NUCLEOTIDE SEQUENCE</scope>
    <source>
        <strain evidence="14">FAM13073</strain>
    </source>
</reference>
<dbReference type="InterPro" id="IPR012340">
    <property type="entry name" value="NA-bd_OB-fold"/>
</dbReference>
<evidence type="ECO:0000256" key="10">
    <source>
        <dbReference type="RuleBase" id="RU004389"/>
    </source>
</evidence>
<dbReference type="Gene3D" id="2.40.50.140">
    <property type="entry name" value="Nucleic acid-binding proteins"/>
    <property type="match status" value="2"/>
</dbReference>
<evidence type="ECO:0000256" key="3">
    <source>
        <dbReference type="ARBA" id="ARBA00009479"/>
    </source>
</evidence>
<dbReference type="OMA" id="WSVVEFQ"/>
<dbReference type="EMBL" id="WENB01000001">
    <property type="protein sequence ID" value="KAF0414868.1"/>
    <property type="molecule type" value="Genomic_DNA"/>
</dbReference>
<sequence length="187" mass="20934">MSTISTSDFKNGLTIEFDDNIWRIVEFQHVKPGKGSAFVRTKLKNLRNGAVQEKTFRAGEKMEQANIETKRMQYLYNDGANYVFMDNNTYEQVEIPNERLEEEKNYLVENMEVSIAFFGTETLGVEVPKNITLKVTATEPGIKGNTASGGSKPATMETGLVVQVPFFVNEGDALNINTQDGTYISRA</sequence>
<dbReference type="NCBIfam" id="TIGR00038">
    <property type="entry name" value="efp"/>
    <property type="match status" value="1"/>
</dbReference>
<dbReference type="InterPro" id="IPR008991">
    <property type="entry name" value="Translation_prot_SH3-like_sf"/>
</dbReference>
<evidence type="ECO:0000256" key="2">
    <source>
        <dbReference type="ARBA" id="ARBA00004815"/>
    </source>
</evidence>
<evidence type="ECO:0000313" key="14">
    <source>
        <dbReference type="EMBL" id="KAF0414868.1"/>
    </source>
</evidence>
<dbReference type="InterPro" id="IPR011768">
    <property type="entry name" value="Transl_elongation_fac_P"/>
</dbReference>
<evidence type="ECO:0000259" key="12">
    <source>
        <dbReference type="SMART" id="SM01185"/>
    </source>
</evidence>
<evidence type="ECO:0000313" key="20">
    <source>
        <dbReference type="Proteomes" id="UP001194632"/>
    </source>
</evidence>
<evidence type="ECO:0000256" key="7">
    <source>
        <dbReference type="ARBA" id="ARBA00025469"/>
    </source>
</evidence>
<reference evidence="15" key="5">
    <citation type="submission" date="2020-11" db="EMBL/GenBank/DDBJ databases">
        <title>Antibiotic susceptibility profiles of Pediococcus pentosaceus from various origins and their implications for the safety assessment of strains with food-technology applications.</title>
        <authorList>
            <person name="Shani N."/>
            <person name="Oberhaensli S."/>
            <person name="Arias E."/>
        </authorList>
    </citation>
    <scope>NUCLEOTIDE SEQUENCE</scope>
    <source>
        <strain evidence="16">FAM 19164</strain>
        <strain evidence="15">FAM 24207</strain>
    </source>
</reference>
<protein>
    <recommendedName>
        <fullName evidence="8 9">Elongation factor P</fullName>
        <shortName evidence="8">EF-P</shortName>
    </recommendedName>
</protein>
<dbReference type="UniPathway" id="UPA00345"/>
<dbReference type="CDD" id="cd05794">
    <property type="entry name" value="S1_EF-P_repeat_2"/>
    <property type="match status" value="1"/>
</dbReference>
<evidence type="ECO:0000313" key="21">
    <source>
        <dbReference type="Proteomes" id="UP001214131"/>
    </source>
</evidence>
<comment type="function">
    <text evidence="7 8">Involved in peptide bond synthesis. Stimulates efficient translation and peptide-bond synthesis on native or reconstituted 70S ribosomes in vitro. Probably functions indirectly by altering the affinity of the ribosome for aminoacyl-tRNA, thus increasing their reactivity as acceptors for peptidyl transferase.</text>
</comment>
<dbReference type="PROSITE" id="PS01275">
    <property type="entry name" value="EFP"/>
    <property type="match status" value="1"/>
</dbReference>
<dbReference type="RefSeq" id="WP_002833542.1">
    <property type="nucleotide sequence ID" value="NZ_BEWQ01000003.1"/>
</dbReference>
<dbReference type="Gene3D" id="2.30.30.30">
    <property type="match status" value="1"/>
</dbReference>
<dbReference type="EMBL" id="CP118739">
    <property type="protein sequence ID" value="WEA57489.1"/>
    <property type="molecule type" value="Genomic_DNA"/>
</dbReference>
<dbReference type="NCBIfam" id="NF001810">
    <property type="entry name" value="PRK00529.1"/>
    <property type="match status" value="1"/>
</dbReference>
<dbReference type="PANTHER" id="PTHR30053:SF12">
    <property type="entry name" value="ELONGATION FACTOR P (EF-P) FAMILY PROTEIN"/>
    <property type="match status" value="1"/>
</dbReference>
<dbReference type="InterPro" id="IPR001059">
    <property type="entry name" value="Transl_elong_P/YeiP_cen"/>
</dbReference>
<evidence type="ECO:0000256" key="5">
    <source>
        <dbReference type="ARBA" id="ARBA00022768"/>
    </source>
</evidence>
<keyword evidence="6 8" id="KW-0648">Protein biosynthesis</keyword>
<reference evidence="13 18" key="1">
    <citation type="submission" date="2017-05" db="EMBL/GenBank/DDBJ databases">
        <title>Genome sequence of Pediococcus pentosaceus strain SRCM100892.</title>
        <authorList>
            <person name="Cho S.H."/>
        </authorList>
    </citation>
    <scope>NUCLEOTIDE SEQUENCE [LARGE SCALE GENOMIC DNA]</scope>
    <source>
        <strain evidence="13 18">SRCM100892</strain>
    </source>
</reference>
<dbReference type="InterPro" id="IPR014722">
    <property type="entry name" value="Rib_uL2_dom2"/>
</dbReference>
<dbReference type="SUPFAM" id="SSF50104">
    <property type="entry name" value="Translation proteins SH3-like domain"/>
    <property type="match status" value="1"/>
</dbReference>
<reference evidence="17 21" key="6">
    <citation type="submission" date="2023-02" db="EMBL/GenBank/DDBJ databases">
        <title>Comparative genomics and fermentation flavor characterization of five lactic acid bacteria reveal flavor biosynthesis metabolic pathways in fermented muskmelon puree.</title>
        <authorList>
            <person name="Yuan L."/>
            <person name="Li M."/>
            <person name="Xu X."/>
            <person name="Lao F."/>
            <person name="Wu J."/>
        </authorList>
    </citation>
    <scope>NUCLEOTIDE SEQUENCE [LARGE SCALE GENOMIC DNA]</scope>
    <source>
        <strain evidence="17 21">Ca-4</strain>
    </source>
</reference>
<gene>
    <name evidence="8 15" type="primary">efp</name>
    <name evidence="14" type="ORF">GBO79_00665</name>
    <name evidence="15" type="ORF">ITQ90_02770</name>
    <name evidence="16" type="ORF">ITQ97_02355</name>
    <name evidence="17" type="ORF">PWB86_00970</name>
    <name evidence="13" type="ORF">S100892_01413</name>
</gene>
<keyword evidence="4 8" id="KW-0963">Cytoplasm</keyword>
<dbReference type="HAMAP" id="MF_00141">
    <property type="entry name" value="EF_P"/>
    <property type="match status" value="1"/>
</dbReference>
<dbReference type="GO" id="GO:0005829">
    <property type="term" value="C:cytosol"/>
    <property type="evidence" value="ECO:0007669"/>
    <property type="project" value="UniProtKB-ARBA"/>
</dbReference>
<accession>A0A0Q1DNS5</accession>
<reference evidence="19" key="4">
    <citation type="submission" date="2020-03" db="EMBL/GenBank/DDBJ databases">
        <title>SpeciesPrimer: A bioinformatics pipeline dedicated to the design of qPCR primers for the quantification of bacterial species.</title>
        <authorList>
            <person name="Dreier M."/>
            <person name="Berthoud H."/>
            <person name="Shani N."/>
            <person name="Wechsler D."/>
            <person name="Junier P."/>
        </authorList>
    </citation>
    <scope>NUCLEOTIDE SEQUENCE [LARGE SCALE GENOMIC DNA]</scope>
    <source>
        <strain evidence="19">FAM13073</strain>
    </source>
</reference>
<dbReference type="CDD" id="cd04470">
    <property type="entry name" value="S1_EF-P_repeat_1"/>
    <property type="match status" value="1"/>
</dbReference>
<dbReference type="Proteomes" id="UP000743107">
    <property type="component" value="Unassembled WGS sequence"/>
</dbReference>
<organism evidence="15 20">
    <name type="scientific">Pediococcus pentosaceus</name>
    <dbReference type="NCBI Taxonomy" id="1255"/>
    <lineage>
        <taxon>Bacteria</taxon>
        <taxon>Bacillati</taxon>
        <taxon>Bacillota</taxon>
        <taxon>Bacilli</taxon>
        <taxon>Lactobacillales</taxon>
        <taxon>Lactobacillaceae</taxon>
        <taxon>Pediococcus</taxon>
    </lineage>
</organism>
<dbReference type="EMBL" id="CP021474">
    <property type="protein sequence ID" value="ARW19985.1"/>
    <property type="molecule type" value="Genomic_DNA"/>
</dbReference>
<dbReference type="Pfam" id="PF09285">
    <property type="entry name" value="Elong-fact-P_C"/>
    <property type="match status" value="1"/>
</dbReference>
<feature type="domain" description="Elongation factor P C-terminal" evidence="11">
    <location>
        <begin position="131"/>
        <end position="186"/>
    </location>
</feature>
<feature type="domain" description="Translation elongation factor P/YeiP central" evidence="12">
    <location>
        <begin position="69"/>
        <end position="123"/>
    </location>
</feature>
<dbReference type="SMART" id="SM00841">
    <property type="entry name" value="Elong-fact-P_C"/>
    <property type="match status" value="1"/>
</dbReference>
<comment type="similarity">
    <text evidence="3 8 10">Belongs to the elongation factor P family.</text>
</comment>
<dbReference type="Proteomes" id="UP001194632">
    <property type="component" value="Unassembled WGS sequence"/>
</dbReference>
<evidence type="ECO:0000256" key="9">
    <source>
        <dbReference type="NCBIfam" id="TIGR00038"/>
    </source>
</evidence>
<dbReference type="PANTHER" id="PTHR30053">
    <property type="entry name" value="ELONGATION FACTOR P"/>
    <property type="match status" value="1"/>
</dbReference>
<dbReference type="InterPro" id="IPR013852">
    <property type="entry name" value="Transl_elong_P/YeiP_CS"/>
</dbReference>
<dbReference type="Pfam" id="PF08207">
    <property type="entry name" value="EFP_N"/>
    <property type="match status" value="1"/>
</dbReference>
<evidence type="ECO:0000256" key="1">
    <source>
        <dbReference type="ARBA" id="ARBA00004496"/>
    </source>
</evidence>
<dbReference type="InterPro" id="IPR020599">
    <property type="entry name" value="Transl_elong_fac_P/YeiP"/>
</dbReference>
<dbReference type="SUPFAM" id="SSF50249">
    <property type="entry name" value="Nucleic acid-binding proteins"/>
    <property type="match status" value="2"/>
</dbReference>
<evidence type="ECO:0000313" key="13">
    <source>
        <dbReference type="EMBL" id="ARW19985.1"/>
    </source>
</evidence>
<comment type="pathway">
    <text evidence="2 8">Protein biosynthesis; polypeptide chain elongation.</text>
</comment>
<evidence type="ECO:0000259" key="11">
    <source>
        <dbReference type="SMART" id="SM00841"/>
    </source>
</evidence>
<reference evidence="14 19" key="2">
    <citation type="submission" date="2019-10" db="EMBL/GenBank/DDBJ databases">
        <authorList>
            <person name="Irmler S."/>
            <person name="Berthoud H."/>
            <person name="Roetschi A."/>
            <person name="Arias E."/>
            <person name="Shani N."/>
            <person name="Wuethrich D."/>
            <person name="Bruggmann R."/>
        </authorList>
    </citation>
    <scope>NUCLEOTIDE SEQUENCE [LARGE SCALE GENOMIC DNA]</scope>
    <source>
        <strain evidence="14 19">FAM13073</strain>
    </source>
</reference>
<evidence type="ECO:0000313" key="15">
    <source>
        <dbReference type="EMBL" id="MBF7114427.1"/>
    </source>
</evidence>
<dbReference type="SMART" id="SM01185">
    <property type="entry name" value="EFP"/>
    <property type="match status" value="1"/>
</dbReference>
<dbReference type="GO" id="GO:0003746">
    <property type="term" value="F:translation elongation factor activity"/>
    <property type="evidence" value="ECO:0007669"/>
    <property type="project" value="UniProtKB-UniRule"/>
</dbReference>
<dbReference type="GO" id="GO:0043043">
    <property type="term" value="P:peptide biosynthetic process"/>
    <property type="evidence" value="ECO:0007669"/>
    <property type="project" value="InterPro"/>
</dbReference>
<evidence type="ECO:0000313" key="16">
    <source>
        <dbReference type="EMBL" id="MBF7126680.1"/>
    </source>
</evidence>